<reference evidence="1" key="2">
    <citation type="submission" date="2020-09" db="EMBL/GenBank/DDBJ databases">
        <authorList>
            <person name="Sun Q."/>
            <person name="Zhou Y."/>
        </authorList>
    </citation>
    <scope>NUCLEOTIDE SEQUENCE</scope>
    <source>
        <strain evidence="1">CGMCC 1.12813</strain>
    </source>
</reference>
<comment type="caution">
    <text evidence="1">The sequence shown here is derived from an EMBL/GenBank/DDBJ whole genome shotgun (WGS) entry which is preliminary data.</text>
</comment>
<name>A0A916WMK0_9MICO</name>
<dbReference type="AlphaFoldDB" id="A0A916WMK0"/>
<dbReference type="RefSeq" id="WP_229733465.1">
    <property type="nucleotide sequence ID" value="NZ_BMGB01000002.1"/>
</dbReference>
<gene>
    <name evidence="1" type="ORF">GCM10010979_31760</name>
</gene>
<keyword evidence="2" id="KW-1185">Reference proteome</keyword>
<organism evidence="1 2">
    <name type="scientific">Conyzicola nivalis</name>
    <dbReference type="NCBI Taxonomy" id="1477021"/>
    <lineage>
        <taxon>Bacteria</taxon>
        <taxon>Bacillati</taxon>
        <taxon>Actinomycetota</taxon>
        <taxon>Actinomycetes</taxon>
        <taxon>Micrococcales</taxon>
        <taxon>Microbacteriaceae</taxon>
        <taxon>Conyzicola</taxon>
    </lineage>
</organism>
<protein>
    <submittedName>
        <fullName evidence="1">Uncharacterized protein</fullName>
    </submittedName>
</protein>
<proteinExistence type="predicted"/>
<accession>A0A916WMK0</accession>
<dbReference type="EMBL" id="BMGB01000002">
    <property type="protein sequence ID" value="GGB14802.1"/>
    <property type="molecule type" value="Genomic_DNA"/>
</dbReference>
<dbReference type="Proteomes" id="UP000606922">
    <property type="component" value="Unassembled WGS sequence"/>
</dbReference>
<evidence type="ECO:0000313" key="1">
    <source>
        <dbReference type="EMBL" id="GGB14802.1"/>
    </source>
</evidence>
<sequence length="48" mass="5367">MKLQAIPTKESFVTEWPRQGWNPSATDIYDAELAAVELACPSYPDGLR</sequence>
<reference evidence="1" key="1">
    <citation type="journal article" date="2014" name="Int. J. Syst. Evol. Microbiol.">
        <title>Complete genome sequence of Corynebacterium casei LMG S-19264T (=DSM 44701T), isolated from a smear-ripened cheese.</title>
        <authorList>
            <consortium name="US DOE Joint Genome Institute (JGI-PGF)"/>
            <person name="Walter F."/>
            <person name="Albersmeier A."/>
            <person name="Kalinowski J."/>
            <person name="Ruckert C."/>
        </authorList>
    </citation>
    <scope>NUCLEOTIDE SEQUENCE</scope>
    <source>
        <strain evidence="1">CGMCC 1.12813</strain>
    </source>
</reference>
<evidence type="ECO:0000313" key="2">
    <source>
        <dbReference type="Proteomes" id="UP000606922"/>
    </source>
</evidence>